<accession>A0A9D4LRC6</accession>
<dbReference type="EMBL" id="JAIWYP010000002">
    <property type="protein sequence ID" value="KAH3862377.1"/>
    <property type="molecule type" value="Genomic_DNA"/>
</dbReference>
<keyword evidence="2" id="KW-1185">Reference proteome</keyword>
<organism evidence="1 2">
    <name type="scientific">Dreissena polymorpha</name>
    <name type="common">Zebra mussel</name>
    <name type="synonym">Mytilus polymorpha</name>
    <dbReference type="NCBI Taxonomy" id="45954"/>
    <lineage>
        <taxon>Eukaryota</taxon>
        <taxon>Metazoa</taxon>
        <taxon>Spiralia</taxon>
        <taxon>Lophotrochozoa</taxon>
        <taxon>Mollusca</taxon>
        <taxon>Bivalvia</taxon>
        <taxon>Autobranchia</taxon>
        <taxon>Heteroconchia</taxon>
        <taxon>Euheterodonta</taxon>
        <taxon>Imparidentia</taxon>
        <taxon>Neoheterodontei</taxon>
        <taxon>Myida</taxon>
        <taxon>Dreissenoidea</taxon>
        <taxon>Dreissenidae</taxon>
        <taxon>Dreissena</taxon>
    </lineage>
</organism>
<sequence>MPRADIMLSKEKRHRLKTTVTAKFPPVILTDQTLTSTKSYKTPLETPAGHKYGTIHTRRILHQSKITVTSKFLTYIQTLIQAVENVNVNKVIKEPLASAGGAKKNT</sequence>
<comment type="caution">
    <text evidence="1">The sequence shown here is derived from an EMBL/GenBank/DDBJ whole genome shotgun (WGS) entry which is preliminary data.</text>
</comment>
<evidence type="ECO:0000313" key="2">
    <source>
        <dbReference type="Proteomes" id="UP000828390"/>
    </source>
</evidence>
<reference evidence="1" key="2">
    <citation type="submission" date="2020-11" db="EMBL/GenBank/DDBJ databases">
        <authorList>
            <person name="McCartney M.A."/>
            <person name="Auch B."/>
            <person name="Kono T."/>
            <person name="Mallez S."/>
            <person name="Becker A."/>
            <person name="Gohl D.M."/>
            <person name="Silverstein K.A.T."/>
            <person name="Koren S."/>
            <person name="Bechman K.B."/>
            <person name="Herman A."/>
            <person name="Abrahante J.E."/>
            <person name="Garbe J."/>
        </authorList>
    </citation>
    <scope>NUCLEOTIDE SEQUENCE</scope>
    <source>
        <strain evidence="1">Duluth1</strain>
        <tissue evidence="1">Whole animal</tissue>
    </source>
</reference>
<proteinExistence type="predicted"/>
<dbReference type="AlphaFoldDB" id="A0A9D4LRC6"/>
<protein>
    <submittedName>
        <fullName evidence="1">Uncharacterized protein</fullName>
    </submittedName>
</protein>
<gene>
    <name evidence="1" type="ORF">DPMN_025343</name>
</gene>
<reference evidence="1" key="1">
    <citation type="journal article" date="2019" name="bioRxiv">
        <title>The Genome of the Zebra Mussel, Dreissena polymorpha: A Resource for Invasive Species Research.</title>
        <authorList>
            <person name="McCartney M.A."/>
            <person name="Auch B."/>
            <person name="Kono T."/>
            <person name="Mallez S."/>
            <person name="Zhang Y."/>
            <person name="Obille A."/>
            <person name="Becker A."/>
            <person name="Abrahante J.E."/>
            <person name="Garbe J."/>
            <person name="Badalamenti J.P."/>
            <person name="Herman A."/>
            <person name="Mangelson H."/>
            <person name="Liachko I."/>
            <person name="Sullivan S."/>
            <person name="Sone E.D."/>
            <person name="Koren S."/>
            <person name="Silverstein K.A.T."/>
            <person name="Beckman K.B."/>
            <person name="Gohl D.M."/>
        </authorList>
    </citation>
    <scope>NUCLEOTIDE SEQUENCE</scope>
    <source>
        <strain evidence="1">Duluth1</strain>
        <tissue evidence="1">Whole animal</tissue>
    </source>
</reference>
<dbReference type="Proteomes" id="UP000828390">
    <property type="component" value="Unassembled WGS sequence"/>
</dbReference>
<evidence type="ECO:0000313" key="1">
    <source>
        <dbReference type="EMBL" id="KAH3862377.1"/>
    </source>
</evidence>
<name>A0A9D4LRC6_DREPO</name>